<accession>A0ACC2VNI5</accession>
<reference evidence="1" key="1">
    <citation type="submission" date="2023-04" db="EMBL/GenBank/DDBJ databases">
        <title>Draft Genome sequencing of Naganishia species isolated from polar environments using Oxford Nanopore Technology.</title>
        <authorList>
            <person name="Leo P."/>
            <person name="Venkateswaran K."/>
        </authorList>
    </citation>
    <scope>NUCLEOTIDE SEQUENCE</scope>
    <source>
        <strain evidence="1">MNA-CCFEE 5262</strain>
    </source>
</reference>
<keyword evidence="2" id="KW-1185">Reference proteome</keyword>
<protein>
    <submittedName>
        <fullName evidence="1">Uncharacterized protein</fullName>
    </submittedName>
</protein>
<comment type="caution">
    <text evidence="1">The sequence shown here is derived from an EMBL/GenBank/DDBJ whole genome shotgun (WGS) entry which is preliminary data.</text>
</comment>
<gene>
    <name evidence="1" type="ORF">QFC20_005416</name>
</gene>
<evidence type="ECO:0000313" key="1">
    <source>
        <dbReference type="EMBL" id="KAJ9100723.1"/>
    </source>
</evidence>
<sequence length="732" mass="78421">MSRFRISPALWDKIHHYSSFPQTGVSLTRDSLTAALLITMNIPPLTEDVVLDKVAKIRQADVARKVDIVQFFSLQLEATPELTAVAIDAITTLLPTLLASHSHLLYTSTASLLPTYLPLLIPHTDKLRAATQAVLPPLLEKLSDAKERTYKPAEDALVGFGKQLFAHSAAGGAGNLSASGRGKEKESPAQLWERLVMGVMEGKNARGKVGAMRVLVGVRERRGGGLKAWLPILVGLLEDSDGAVRDEAKTTLVQLLSPEDVPPSAHAELRKMMQSRGMKPALVVGIMGSLVVPAEGTAPTAGGEQQGPGDVVKVIIVTERELEHEFTTLVQSFVVRPTTGSRGALILTSRFFSRRRGKKPSTIGRQGKRRSSVCAEWCGRACMASLGPSFVSALRHEFWGESVKAMISLRTTLATATCALYIDTATALGDAFDPLMDTLLPHLLKLSGSTKKLVAEASQHVTEAIIDHAACHPRVFVPFLEQGLGERTVQSRGYFMAHVARYIAMQAKRPGGKHLVEQTTLLNSSQPTALALLADLIKRGLTDPNPGVKESARAAFVGFYREWPRQGAVLLDGLEEGVRRQVDKALANAAAVHGPAAAGPSSTEQKESPTSKTTVVTATAPAPAAARRAPAARKPSSAIAAAIRKAKEEQRAARLAEAEAQAAAADGEGGVETAQEQQPNVLDGQRSKVPAEEQLGVLAREDLTNGTHGIFSFSSCRRTGNVYVLFRRNGCR</sequence>
<dbReference type="Proteomes" id="UP001230649">
    <property type="component" value="Unassembled WGS sequence"/>
</dbReference>
<organism evidence="1 2">
    <name type="scientific">Naganishia adeliensis</name>
    <dbReference type="NCBI Taxonomy" id="92952"/>
    <lineage>
        <taxon>Eukaryota</taxon>
        <taxon>Fungi</taxon>
        <taxon>Dikarya</taxon>
        <taxon>Basidiomycota</taxon>
        <taxon>Agaricomycotina</taxon>
        <taxon>Tremellomycetes</taxon>
        <taxon>Filobasidiales</taxon>
        <taxon>Filobasidiaceae</taxon>
        <taxon>Naganishia</taxon>
    </lineage>
</organism>
<evidence type="ECO:0000313" key="2">
    <source>
        <dbReference type="Proteomes" id="UP001230649"/>
    </source>
</evidence>
<proteinExistence type="predicted"/>
<dbReference type="EMBL" id="JASBWS010000074">
    <property type="protein sequence ID" value="KAJ9100723.1"/>
    <property type="molecule type" value="Genomic_DNA"/>
</dbReference>
<name>A0ACC2VNI5_9TREE</name>